<dbReference type="EMBL" id="FNSA01000003">
    <property type="protein sequence ID" value="SEC63712.1"/>
    <property type="molecule type" value="Genomic_DNA"/>
</dbReference>
<dbReference type="OrthoDB" id="4775415at2"/>
<name>A0A1H4U4R2_TSUTY</name>
<keyword evidence="1" id="KW-1133">Transmembrane helix</keyword>
<evidence type="ECO:0000313" key="2">
    <source>
        <dbReference type="EMBL" id="SEC63712.1"/>
    </source>
</evidence>
<dbReference type="AlphaFoldDB" id="A0A1H4U4R2"/>
<keyword evidence="1" id="KW-0812">Transmembrane</keyword>
<organism evidence="2 3">
    <name type="scientific">Tsukamurella tyrosinosolvens</name>
    <dbReference type="NCBI Taxonomy" id="57704"/>
    <lineage>
        <taxon>Bacteria</taxon>
        <taxon>Bacillati</taxon>
        <taxon>Actinomycetota</taxon>
        <taxon>Actinomycetes</taxon>
        <taxon>Mycobacteriales</taxon>
        <taxon>Tsukamurellaceae</taxon>
        <taxon>Tsukamurella</taxon>
    </lineage>
</organism>
<evidence type="ECO:0000313" key="3">
    <source>
        <dbReference type="Proteomes" id="UP000182241"/>
    </source>
</evidence>
<dbReference type="Proteomes" id="UP000182241">
    <property type="component" value="Unassembled WGS sequence"/>
</dbReference>
<accession>A0A1H4U4R2</accession>
<reference evidence="3" key="1">
    <citation type="submission" date="2016-10" db="EMBL/GenBank/DDBJ databases">
        <authorList>
            <person name="Varghese N."/>
            <person name="Submissions S."/>
        </authorList>
    </citation>
    <scope>NUCLEOTIDE SEQUENCE [LARGE SCALE GENOMIC DNA]</scope>
    <source>
        <strain evidence="3">DSM 44234</strain>
    </source>
</reference>
<dbReference type="STRING" id="57704.SAMN04489793_2786"/>
<gene>
    <name evidence="2" type="ORF">SAMN04489793_2786</name>
</gene>
<proteinExistence type="predicted"/>
<dbReference type="RefSeq" id="WP_068741805.1">
    <property type="nucleotide sequence ID" value="NZ_FNSA01000003.1"/>
</dbReference>
<feature type="transmembrane region" description="Helical" evidence="1">
    <location>
        <begin position="14"/>
        <end position="38"/>
    </location>
</feature>
<protein>
    <submittedName>
        <fullName evidence="2">Uncharacterized protein</fullName>
    </submittedName>
</protein>
<evidence type="ECO:0000256" key="1">
    <source>
        <dbReference type="SAM" id="Phobius"/>
    </source>
</evidence>
<keyword evidence="1" id="KW-0472">Membrane</keyword>
<sequence>MARPRSKYAIIDRVAILAGALLGVAAGGMFALPLLWWAHNLERGPEPKTIPLSDFHTPEQLADEVSKSAGTRIETGPGWWSVEVTQPVTGPFGETVPCRRYVRTIADGKTQVVPGDWRYSADGARTCRYPASAEAPS</sequence>
<keyword evidence="3" id="KW-1185">Reference proteome</keyword>